<dbReference type="Proteomes" id="UP000320011">
    <property type="component" value="Unassembled WGS sequence"/>
</dbReference>
<keyword evidence="1" id="KW-0805">Transcription regulation</keyword>
<dbReference type="OrthoDB" id="4929862at2"/>
<evidence type="ECO:0000256" key="2">
    <source>
        <dbReference type="ARBA" id="ARBA00023163"/>
    </source>
</evidence>
<dbReference type="InterPro" id="IPR003018">
    <property type="entry name" value="GAF"/>
</dbReference>
<dbReference type="EMBL" id="VJWX01000213">
    <property type="protein sequence ID" value="TVT45381.1"/>
    <property type="molecule type" value="Genomic_DNA"/>
</dbReference>
<dbReference type="PIRSF" id="PIRSF036625">
    <property type="entry name" value="GAF_ANTAR"/>
    <property type="match status" value="1"/>
</dbReference>
<dbReference type="SMART" id="SM00065">
    <property type="entry name" value="GAF"/>
    <property type="match status" value="1"/>
</dbReference>
<accession>A0A558C9B9</accession>
<gene>
    <name evidence="4" type="ORF">FNH05_20620</name>
</gene>
<keyword evidence="2" id="KW-0804">Transcription</keyword>
<protein>
    <submittedName>
        <fullName evidence="4">GAF and ANTAR domain-containing protein</fullName>
    </submittedName>
</protein>
<evidence type="ECO:0000259" key="3">
    <source>
        <dbReference type="PROSITE" id="PS50921"/>
    </source>
</evidence>
<dbReference type="InterPro" id="IPR005561">
    <property type="entry name" value="ANTAR"/>
</dbReference>
<dbReference type="SMART" id="SM01012">
    <property type="entry name" value="ANTAR"/>
    <property type="match status" value="1"/>
</dbReference>
<keyword evidence="5" id="KW-1185">Reference proteome</keyword>
<dbReference type="AlphaFoldDB" id="A0A558C9B9"/>
<dbReference type="SUPFAM" id="SSF55781">
    <property type="entry name" value="GAF domain-like"/>
    <property type="match status" value="1"/>
</dbReference>
<evidence type="ECO:0000313" key="4">
    <source>
        <dbReference type="EMBL" id="TVT45381.1"/>
    </source>
</evidence>
<dbReference type="InterPro" id="IPR029016">
    <property type="entry name" value="GAF-like_dom_sf"/>
</dbReference>
<comment type="caution">
    <text evidence="4">The sequence shown here is derived from an EMBL/GenBank/DDBJ whole genome shotgun (WGS) entry which is preliminary data.</text>
</comment>
<feature type="domain" description="ANTAR" evidence="3">
    <location>
        <begin position="164"/>
        <end position="225"/>
    </location>
</feature>
<dbReference type="GO" id="GO:0003723">
    <property type="term" value="F:RNA binding"/>
    <property type="evidence" value="ECO:0007669"/>
    <property type="project" value="InterPro"/>
</dbReference>
<dbReference type="RefSeq" id="WP_144590348.1">
    <property type="nucleotide sequence ID" value="NZ_VJWX01000213.1"/>
</dbReference>
<dbReference type="Pfam" id="PF13185">
    <property type="entry name" value="GAF_2"/>
    <property type="match status" value="1"/>
</dbReference>
<dbReference type="InterPro" id="IPR036388">
    <property type="entry name" value="WH-like_DNA-bd_sf"/>
</dbReference>
<dbReference type="Gene3D" id="1.10.10.10">
    <property type="entry name" value="Winged helix-like DNA-binding domain superfamily/Winged helix DNA-binding domain"/>
    <property type="match status" value="1"/>
</dbReference>
<name>A0A558C9B9_9PSEU</name>
<evidence type="ECO:0000256" key="1">
    <source>
        <dbReference type="ARBA" id="ARBA00023015"/>
    </source>
</evidence>
<reference evidence="4 5" key="2">
    <citation type="submission" date="2019-08" db="EMBL/GenBank/DDBJ databases">
        <title>Amycolatopsis acidicola sp. nov., isolated from peat swamp forest soil.</title>
        <authorList>
            <person name="Srisuk N."/>
        </authorList>
    </citation>
    <scope>NUCLEOTIDE SEQUENCE [LARGE SCALE GENOMIC DNA]</scope>
    <source>
        <strain evidence="4 5">TBRC 6029</strain>
    </source>
</reference>
<proteinExistence type="predicted"/>
<organism evidence="4 5">
    <name type="scientific">Amycolatopsis rhizosphaerae</name>
    <dbReference type="NCBI Taxonomy" id="2053003"/>
    <lineage>
        <taxon>Bacteria</taxon>
        <taxon>Bacillati</taxon>
        <taxon>Actinomycetota</taxon>
        <taxon>Actinomycetes</taxon>
        <taxon>Pseudonocardiales</taxon>
        <taxon>Pseudonocardiaceae</taxon>
        <taxon>Amycolatopsis</taxon>
    </lineage>
</organism>
<dbReference type="InterPro" id="IPR012074">
    <property type="entry name" value="GAF_ANTAR"/>
</dbReference>
<evidence type="ECO:0000313" key="5">
    <source>
        <dbReference type="Proteomes" id="UP000320011"/>
    </source>
</evidence>
<dbReference type="Gene3D" id="3.30.450.40">
    <property type="match status" value="1"/>
</dbReference>
<sequence>MLDEVTGALDSLTDLLHQEDDFHLLLRQVCAQVTRAVPGVEEATVTLLADGMPQTAAATREVLLDVDNEQYRTGDGPCLEAAKTGEIVRVAVGEARDRWPAFTRVAEDAGVVSFLSAPLHVNAGNSGAINCYSTRPGGFADLDARLLNLYTVMVSAACRSHLRYLEARALAEGLRSALDSRAVIEQAKGILMAARGLTADEAFTVLVRQSQRENLKLRTVAERFVAKVSGSPARNR</sequence>
<dbReference type="Pfam" id="PF03861">
    <property type="entry name" value="ANTAR"/>
    <property type="match status" value="1"/>
</dbReference>
<dbReference type="PROSITE" id="PS50921">
    <property type="entry name" value="ANTAR"/>
    <property type="match status" value="1"/>
</dbReference>
<reference evidence="4 5" key="1">
    <citation type="submission" date="2019-07" db="EMBL/GenBank/DDBJ databases">
        <authorList>
            <person name="Duangmal K."/>
            <person name="Teo W.F.A."/>
        </authorList>
    </citation>
    <scope>NUCLEOTIDE SEQUENCE [LARGE SCALE GENOMIC DNA]</scope>
    <source>
        <strain evidence="4 5">TBRC 6029</strain>
    </source>
</reference>